<dbReference type="CDD" id="cd07563">
    <property type="entry name" value="Peptidase_S41_IRBP"/>
    <property type="match status" value="1"/>
</dbReference>
<dbReference type="RefSeq" id="WP_149853550.1">
    <property type="nucleotide sequence ID" value="NZ_VUOB01000064.1"/>
</dbReference>
<dbReference type="GO" id="GO:0008236">
    <property type="term" value="F:serine-type peptidase activity"/>
    <property type="evidence" value="ECO:0007669"/>
    <property type="project" value="InterPro"/>
</dbReference>
<dbReference type="Pfam" id="PF11918">
    <property type="entry name" value="Peptidase_S41_N"/>
    <property type="match status" value="1"/>
</dbReference>
<evidence type="ECO:0000313" key="2">
    <source>
        <dbReference type="EMBL" id="KAA2253856.1"/>
    </source>
</evidence>
<gene>
    <name evidence="2" type="ORF">F0L68_31760</name>
</gene>
<dbReference type="AlphaFoldDB" id="A0A5B2WTJ2"/>
<name>A0A5B2WTJ2_9PSEU</name>
<dbReference type="SUPFAM" id="SSF52096">
    <property type="entry name" value="ClpP/crotonase"/>
    <property type="match status" value="1"/>
</dbReference>
<proteinExistence type="predicted"/>
<protein>
    <submittedName>
        <fullName evidence="2">S41 family peptidase</fullName>
    </submittedName>
</protein>
<dbReference type="GO" id="GO:0006508">
    <property type="term" value="P:proteolysis"/>
    <property type="evidence" value="ECO:0007669"/>
    <property type="project" value="InterPro"/>
</dbReference>
<dbReference type="PANTHER" id="PTHR11261">
    <property type="entry name" value="INTERPHOTORECEPTOR RETINOID-BINDING PROTEIN"/>
    <property type="match status" value="1"/>
</dbReference>
<organism evidence="2 3">
    <name type="scientific">Solihabitans fulvus</name>
    <dbReference type="NCBI Taxonomy" id="1892852"/>
    <lineage>
        <taxon>Bacteria</taxon>
        <taxon>Bacillati</taxon>
        <taxon>Actinomycetota</taxon>
        <taxon>Actinomycetes</taxon>
        <taxon>Pseudonocardiales</taxon>
        <taxon>Pseudonocardiaceae</taxon>
        <taxon>Solihabitans</taxon>
    </lineage>
</organism>
<accession>A0A5B2WTJ2</accession>
<reference evidence="2 3" key="1">
    <citation type="submission" date="2019-09" db="EMBL/GenBank/DDBJ databases">
        <title>Goodfellowia gen. nov., a new genus of the Pseudonocardineae related to Actinoalloteichus, containing Goodfellowia coeruleoviolacea gen. nov., comb. nov. gen. nov., comb. nov.</title>
        <authorList>
            <person name="Labeda D."/>
        </authorList>
    </citation>
    <scope>NUCLEOTIDE SEQUENCE [LARGE SCALE GENOMIC DNA]</scope>
    <source>
        <strain evidence="2 3">AN110305</strain>
    </source>
</reference>
<dbReference type="Gene3D" id="3.90.226.10">
    <property type="entry name" value="2-enoyl-CoA Hydratase, Chain A, domain 1"/>
    <property type="match status" value="1"/>
</dbReference>
<dbReference type="EMBL" id="VUOB01000064">
    <property type="protein sequence ID" value="KAA2253856.1"/>
    <property type="molecule type" value="Genomic_DNA"/>
</dbReference>
<feature type="domain" description="Tail specific protease" evidence="1">
    <location>
        <begin position="92"/>
        <end position="283"/>
    </location>
</feature>
<dbReference type="InterPro" id="IPR005151">
    <property type="entry name" value="Tail-specific_protease"/>
</dbReference>
<dbReference type="OrthoDB" id="6397760at2"/>
<reference evidence="2 3" key="2">
    <citation type="submission" date="2019-09" db="EMBL/GenBank/DDBJ databases">
        <authorList>
            <person name="Jin C."/>
        </authorList>
    </citation>
    <scope>NUCLEOTIDE SEQUENCE [LARGE SCALE GENOMIC DNA]</scope>
    <source>
        <strain evidence="2 3">AN110305</strain>
    </source>
</reference>
<comment type="caution">
    <text evidence="2">The sequence shown here is derived from an EMBL/GenBank/DDBJ whole genome shotgun (WGS) entry which is preliminary data.</text>
</comment>
<dbReference type="InterPro" id="IPR029045">
    <property type="entry name" value="ClpP/crotonase-like_dom_sf"/>
</dbReference>
<keyword evidence="3" id="KW-1185">Reference proteome</keyword>
<dbReference type="Pfam" id="PF03572">
    <property type="entry name" value="Peptidase_S41"/>
    <property type="match status" value="1"/>
</dbReference>
<dbReference type="Gene3D" id="3.30.750.44">
    <property type="match status" value="1"/>
</dbReference>
<evidence type="ECO:0000259" key="1">
    <source>
        <dbReference type="SMART" id="SM00245"/>
    </source>
</evidence>
<dbReference type="PANTHER" id="PTHR11261:SF3">
    <property type="entry name" value="RETINOL-BINDING PROTEIN 3"/>
    <property type="match status" value="1"/>
</dbReference>
<dbReference type="Proteomes" id="UP000323454">
    <property type="component" value="Unassembled WGS sequence"/>
</dbReference>
<sequence length="323" mass="35022">MDTERDWSPEIGVLVGQLTDRYVFPDVAERICQVLTRRLAEGAYRGVSDDEGFARVVTEDLQSVNGDKHLRLLHSVAEIPEQDAPELHDMAAQRREAALAGHGFARVERLPGNVALLDVRRLFSPSVSGPAAVAAMNLVADADVLLVDLRRNSGGDPDMVALLCSYLFDEETHLNDLYFRPSDSTKQFWTLPYVPGARFGGDKPVYVVTSSSTFSGGEELSYNLRELGRATLVGEVTRGGAHPGGRYRVAAHLKSAVPSGRAINPVSGTNWEAVGVRPHVEVPAERALDTAYGLALRDVLGLGAEGERRVVAEEARLALKELG</sequence>
<evidence type="ECO:0000313" key="3">
    <source>
        <dbReference type="Proteomes" id="UP000323454"/>
    </source>
</evidence>
<dbReference type="SMART" id="SM00245">
    <property type="entry name" value="TSPc"/>
    <property type="match status" value="1"/>
</dbReference>